<proteinExistence type="predicted"/>
<name>A0A846WS80_9ACTN</name>
<feature type="transmembrane region" description="Helical" evidence="1">
    <location>
        <begin position="5"/>
        <end position="24"/>
    </location>
</feature>
<evidence type="ECO:0000313" key="3">
    <source>
        <dbReference type="Proteomes" id="UP000563898"/>
    </source>
</evidence>
<gene>
    <name evidence="2" type="ORF">HGA05_23545</name>
</gene>
<keyword evidence="1" id="KW-0812">Transmembrane</keyword>
<sequence length="56" mass="5985">MNRRVLSFVALAITMLYGIGFAVIDTNTPYAVVGGVVVALSWVAVGMLGREEDDPE</sequence>
<dbReference type="RefSeq" id="WP_006369918.1">
    <property type="nucleotide sequence ID" value="NZ_CP085887.1"/>
</dbReference>
<keyword evidence="1" id="KW-0472">Membrane</keyword>
<protein>
    <submittedName>
        <fullName evidence="2">Uncharacterized protein</fullName>
    </submittedName>
</protein>
<accession>A0A846WS80</accession>
<dbReference type="AlphaFoldDB" id="A0A846WS80"/>
<dbReference type="Proteomes" id="UP000563898">
    <property type="component" value="Unassembled WGS sequence"/>
</dbReference>
<dbReference type="OMA" id="IDTNTPY"/>
<keyword evidence="1" id="KW-1133">Transmembrane helix</keyword>
<reference evidence="2 3" key="1">
    <citation type="submission" date="2020-04" db="EMBL/GenBank/DDBJ databases">
        <title>MicrobeNet Type strains.</title>
        <authorList>
            <person name="Nicholson A.C."/>
        </authorList>
    </citation>
    <scope>NUCLEOTIDE SEQUENCE [LARGE SCALE GENOMIC DNA]</scope>
    <source>
        <strain evidence="2 3">ATCC BAA-14</strain>
    </source>
</reference>
<dbReference type="EMBL" id="JAAXPC010000019">
    <property type="protein sequence ID" value="NKY04548.1"/>
    <property type="molecule type" value="Genomic_DNA"/>
</dbReference>
<dbReference type="GeneID" id="90162274"/>
<evidence type="ECO:0000256" key="1">
    <source>
        <dbReference type="SAM" id="Phobius"/>
    </source>
</evidence>
<organism evidence="2 3">
    <name type="scientific">Gordonia polyisoprenivorans</name>
    <dbReference type="NCBI Taxonomy" id="84595"/>
    <lineage>
        <taxon>Bacteria</taxon>
        <taxon>Bacillati</taxon>
        <taxon>Actinomycetota</taxon>
        <taxon>Actinomycetes</taxon>
        <taxon>Mycobacteriales</taxon>
        <taxon>Gordoniaceae</taxon>
        <taxon>Gordonia</taxon>
    </lineage>
</organism>
<feature type="transmembrane region" description="Helical" evidence="1">
    <location>
        <begin position="30"/>
        <end position="49"/>
    </location>
</feature>
<evidence type="ECO:0000313" key="2">
    <source>
        <dbReference type="EMBL" id="NKY04548.1"/>
    </source>
</evidence>
<comment type="caution">
    <text evidence="2">The sequence shown here is derived from an EMBL/GenBank/DDBJ whole genome shotgun (WGS) entry which is preliminary data.</text>
</comment>